<feature type="domain" description="Glycosyltransferase 2-like" evidence="2">
    <location>
        <begin position="555"/>
        <end position="736"/>
    </location>
</feature>
<dbReference type="CDD" id="cd04184">
    <property type="entry name" value="GT2_RfbC_Mx_like"/>
    <property type="match status" value="1"/>
</dbReference>
<proteinExistence type="predicted"/>
<evidence type="ECO:0000259" key="2">
    <source>
        <dbReference type="Pfam" id="PF00535"/>
    </source>
</evidence>
<dbReference type="EMBL" id="DWXX01000015">
    <property type="protein sequence ID" value="HJB58184.1"/>
    <property type="molecule type" value="Genomic_DNA"/>
</dbReference>
<evidence type="ECO:0000313" key="4">
    <source>
        <dbReference type="Proteomes" id="UP000824211"/>
    </source>
</evidence>
<dbReference type="Proteomes" id="UP000824211">
    <property type="component" value="Unassembled WGS sequence"/>
</dbReference>
<keyword evidence="1" id="KW-0175">Coiled coil</keyword>
<protein>
    <submittedName>
        <fullName evidence="3">Glycosyltransferase family 2 protein</fullName>
    </submittedName>
</protein>
<dbReference type="SUPFAM" id="SSF53448">
    <property type="entry name" value="Nucleotide-diphospho-sugar transferases"/>
    <property type="match status" value="2"/>
</dbReference>
<name>A0A9D2S6T3_9FIRM</name>
<dbReference type="Gene3D" id="3.90.550.10">
    <property type="entry name" value="Spore Coat Polysaccharide Biosynthesis Protein SpsA, Chain A"/>
    <property type="match status" value="2"/>
</dbReference>
<dbReference type="AlphaFoldDB" id="A0A9D2S6T3"/>
<reference evidence="3" key="1">
    <citation type="journal article" date="2021" name="PeerJ">
        <title>Extensive microbial diversity within the chicken gut microbiome revealed by metagenomics and culture.</title>
        <authorList>
            <person name="Gilroy R."/>
            <person name="Ravi A."/>
            <person name="Getino M."/>
            <person name="Pursley I."/>
            <person name="Horton D.L."/>
            <person name="Alikhan N.F."/>
            <person name="Baker D."/>
            <person name="Gharbi K."/>
            <person name="Hall N."/>
            <person name="Watson M."/>
            <person name="Adriaenssens E.M."/>
            <person name="Foster-Nyarko E."/>
            <person name="Jarju S."/>
            <person name="Secka A."/>
            <person name="Antonio M."/>
            <person name="Oren A."/>
            <person name="Chaudhuri R.R."/>
            <person name="La Ragione R."/>
            <person name="Hildebrand F."/>
            <person name="Pallen M.J."/>
        </authorList>
    </citation>
    <scope>NUCLEOTIDE SEQUENCE</scope>
    <source>
        <strain evidence="3">ChiHjej9B8-13557</strain>
    </source>
</reference>
<evidence type="ECO:0000256" key="1">
    <source>
        <dbReference type="SAM" id="Coils"/>
    </source>
</evidence>
<comment type="caution">
    <text evidence="3">The sequence shown here is derived from an EMBL/GenBank/DDBJ whole genome shotgun (WGS) entry which is preliminary data.</text>
</comment>
<evidence type="ECO:0000313" key="3">
    <source>
        <dbReference type="EMBL" id="HJB58184.1"/>
    </source>
</evidence>
<organism evidence="3 4">
    <name type="scientific">Candidatus Faecalibacterium faecipullorum</name>
    <dbReference type="NCBI Taxonomy" id="2838578"/>
    <lineage>
        <taxon>Bacteria</taxon>
        <taxon>Bacillati</taxon>
        <taxon>Bacillota</taxon>
        <taxon>Clostridia</taxon>
        <taxon>Eubacteriales</taxon>
        <taxon>Oscillospiraceae</taxon>
        <taxon>Faecalibacterium</taxon>
    </lineage>
</organism>
<feature type="coiled-coil region" evidence="1">
    <location>
        <begin position="158"/>
        <end position="185"/>
    </location>
</feature>
<dbReference type="Pfam" id="PF00535">
    <property type="entry name" value="Glycos_transf_2"/>
    <property type="match status" value="2"/>
</dbReference>
<accession>A0A9D2S6T3</accession>
<gene>
    <name evidence="3" type="ORF">H9771_00755</name>
</gene>
<reference evidence="3" key="2">
    <citation type="submission" date="2021-04" db="EMBL/GenBank/DDBJ databases">
        <authorList>
            <person name="Gilroy R."/>
        </authorList>
    </citation>
    <scope>NUCLEOTIDE SEQUENCE</scope>
    <source>
        <strain evidence="3">ChiHjej9B8-13557</strain>
    </source>
</reference>
<dbReference type="InterPro" id="IPR029044">
    <property type="entry name" value="Nucleotide-diphossugar_trans"/>
</dbReference>
<sequence length="832" mass="93283">MQSAEDLKQQERARRQKELARLIEPEFRPGKVLVAGDCGLAAALRARQIDAWGLGAAEDAASGQPWLTAGETLPARWPDRYDLVVVQRGDAAPLAPLPAGRVLFPAGEPEEPSALPAWAPVLEQAGLRRAFGWKSWGALGGAALFAPAAQAEDAEPLMVCYEEAIEALRLRLDRAEQSCRDYQKLTDHQRSELSAAHQHEQQLEEALGSVTRSHCWRATWPLRYLISKLRQLCRAFPLLALLAKLRQEGLSGLKQRRADRKYYAEHFPGQTFRADRLAPVDLLVRQSKNQPAGPLISIVVPLYNTPLGFLAELLDSVVNQTYRNWELVLVDAGQDETVGRAVAERMAQDSRIRYQKLPKNEGIAGNTNAGFALAKGEYIALLDHDDILHPSALWYAAQAIAEQGADFVYTDEVTFEGTVEHTTLYHLKPDFMLDNLRANNYICHLSVFRTALLQAAGGGERSEYNGSQDYDLYLRLTEKAEKIVHIPHVLYYWRASPTSVAGGIEAKLYCIESAIKALYAHYARAGVAVEEVSSIPDTPGFYKTDYVIEKPGKVSILIPSCDHAKDLRTCVESIVAKTTYPDYEIIVIENNSKEEETFRTYQLLEKRHPGLFRVVRWEGAGFNYSALNNFGEKFATGDYLLLLNNDTEVITPRWLEEMVMFAQQDRIGCVGAKLLYPDDTIQHAGLGFGYLTLAAHMHKNFPVANPGYMGRLVYAHDVYGVTGACLMVRREVYEAVGGLDESFAVAFNDVDFCVRVRKAGYQNLFTPFAILYHYESKSRGLDTAPEKRARFVSEVTRFQTRWKEELAAGDPCLNPNFDIDRDDFRIKLQPLE</sequence>
<dbReference type="CDD" id="cd04186">
    <property type="entry name" value="GT_2_like_c"/>
    <property type="match status" value="1"/>
</dbReference>
<dbReference type="InterPro" id="IPR001173">
    <property type="entry name" value="Glyco_trans_2-like"/>
</dbReference>
<dbReference type="GO" id="GO:0016757">
    <property type="term" value="F:glycosyltransferase activity"/>
    <property type="evidence" value="ECO:0007669"/>
    <property type="project" value="UniProtKB-KW"/>
</dbReference>
<feature type="domain" description="Glycosyltransferase 2-like" evidence="2">
    <location>
        <begin position="297"/>
        <end position="426"/>
    </location>
</feature>
<dbReference type="PANTHER" id="PTHR43179:SF7">
    <property type="entry name" value="RHAMNOSYLTRANSFERASE WBBL"/>
    <property type="match status" value="1"/>
</dbReference>
<dbReference type="PANTHER" id="PTHR43179">
    <property type="entry name" value="RHAMNOSYLTRANSFERASE WBBL"/>
    <property type="match status" value="1"/>
</dbReference>